<proteinExistence type="predicted"/>
<reference evidence="2" key="1">
    <citation type="journal article" date="2023" name="Mol. Phylogenet. Evol.">
        <title>Genome-scale phylogeny and comparative genomics of the fungal order Sordariales.</title>
        <authorList>
            <person name="Hensen N."/>
            <person name="Bonometti L."/>
            <person name="Westerberg I."/>
            <person name="Brannstrom I.O."/>
            <person name="Guillou S."/>
            <person name="Cros-Aarteil S."/>
            <person name="Calhoun S."/>
            <person name="Haridas S."/>
            <person name="Kuo A."/>
            <person name="Mondo S."/>
            <person name="Pangilinan J."/>
            <person name="Riley R."/>
            <person name="LaButti K."/>
            <person name="Andreopoulos B."/>
            <person name="Lipzen A."/>
            <person name="Chen C."/>
            <person name="Yan M."/>
            <person name="Daum C."/>
            <person name="Ng V."/>
            <person name="Clum A."/>
            <person name="Steindorff A."/>
            <person name="Ohm R.A."/>
            <person name="Martin F."/>
            <person name="Silar P."/>
            <person name="Natvig D.O."/>
            <person name="Lalanne C."/>
            <person name="Gautier V."/>
            <person name="Ament-Velasquez S.L."/>
            <person name="Kruys A."/>
            <person name="Hutchinson M.I."/>
            <person name="Powell A.J."/>
            <person name="Barry K."/>
            <person name="Miller A.N."/>
            <person name="Grigoriev I.V."/>
            <person name="Debuchy R."/>
            <person name="Gladieux P."/>
            <person name="Hiltunen Thoren M."/>
            <person name="Johannesson H."/>
        </authorList>
    </citation>
    <scope>NUCLEOTIDE SEQUENCE</scope>
    <source>
        <strain evidence="2">CBS 532.94</strain>
    </source>
</reference>
<gene>
    <name evidence="2" type="ORF">C8A03DRAFT_30611</name>
</gene>
<reference evidence="2" key="2">
    <citation type="submission" date="2023-05" db="EMBL/GenBank/DDBJ databases">
        <authorList>
            <consortium name="Lawrence Berkeley National Laboratory"/>
            <person name="Steindorff A."/>
            <person name="Hensen N."/>
            <person name="Bonometti L."/>
            <person name="Westerberg I."/>
            <person name="Brannstrom I.O."/>
            <person name="Guillou S."/>
            <person name="Cros-Aarteil S."/>
            <person name="Calhoun S."/>
            <person name="Haridas S."/>
            <person name="Kuo A."/>
            <person name="Mondo S."/>
            <person name="Pangilinan J."/>
            <person name="Riley R."/>
            <person name="Labutti K."/>
            <person name="Andreopoulos B."/>
            <person name="Lipzen A."/>
            <person name="Chen C."/>
            <person name="Yanf M."/>
            <person name="Daum C."/>
            <person name="Ng V."/>
            <person name="Clum A."/>
            <person name="Ohm R."/>
            <person name="Martin F."/>
            <person name="Silar P."/>
            <person name="Natvig D."/>
            <person name="Lalanne C."/>
            <person name="Gautier V."/>
            <person name="Ament-Velasquez S.L."/>
            <person name="Kruys A."/>
            <person name="Hutchinson M.I."/>
            <person name="Powell A.J."/>
            <person name="Barry K."/>
            <person name="Miller A.N."/>
            <person name="Grigoriev I.V."/>
            <person name="Debuchy R."/>
            <person name="Gladieux P."/>
            <person name="Thoren M.H."/>
            <person name="Johannesson H."/>
        </authorList>
    </citation>
    <scope>NUCLEOTIDE SEQUENCE</scope>
    <source>
        <strain evidence="2">CBS 532.94</strain>
    </source>
</reference>
<organism evidence="2 3">
    <name type="scientific">Achaetomium macrosporum</name>
    <dbReference type="NCBI Taxonomy" id="79813"/>
    <lineage>
        <taxon>Eukaryota</taxon>
        <taxon>Fungi</taxon>
        <taxon>Dikarya</taxon>
        <taxon>Ascomycota</taxon>
        <taxon>Pezizomycotina</taxon>
        <taxon>Sordariomycetes</taxon>
        <taxon>Sordariomycetidae</taxon>
        <taxon>Sordariales</taxon>
        <taxon>Chaetomiaceae</taxon>
        <taxon>Achaetomium</taxon>
    </lineage>
</organism>
<dbReference type="EMBL" id="MU860025">
    <property type="protein sequence ID" value="KAK4241266.1"/>
    <property type="molecule type" value="Genomic_DNA"/>
</dbReference>
<dbReference type="AlphaFoldDB" id="A0AAN7CFR8"/>
<feature type="region of interest" description="Disordered" evidence="1">
    <location>
        <begin position="115"/>
        <end position="152"/>
    </location>
</feature>
<evidence type="ECO:0000256" key="1">
    <source>
        <dbReference type="SAM" id="MobiDB-lite"/>
    </source>
</evidence>
<protein>
    <submittedName>
        <fullName evidence="2">Uncharacterized protein</fullName>
    </submittedName>
</protein>
<comment type="caution">
    <text evidence="2">The sequence shown here is derived from an EMBL/GenBank/DDBJ whole genome shotgun (WGS) entry which is preliminary data.</text>
</comment>
<evidence type="ECO:0000313" key="2">
    <source>
        <dbReference type="EMBL" id="KAK4241266.1"/>
    </source>
</evidence>
<dbReference type="Proteomes" id="UP001303760">
    <property type="component" value="Unassembled WGS sequence"/>
</dbReference>
<evidence type="ECO:0000313" key="3">
    <source>
        <dbReference type="Proteomes" id="UP001303760"/>
    </source>
</evidence>
<feature type="compositionally biased region" description="Basic and acidic residues" evidence="1">
    <location>
        <begin position="133"/>
        <end position="143"/>
    </location>
</feature>
<name>A0AAN7CFR8_9PEZI</name>
<accession>A0AAN7CFR8</accession>
<keyword evidence="3" id="KW-1185">Reference proteome</keyword>
<sequence>MFTLFGAALPRASSLSRATSIHQTQLRRYSQQYQQQPSPTAAFYKTFTRPVAKCALLAVLVYQLVYFGWTKLEVEELKQEREEGGVFDHGVAEIIKLEAQVRSLQAAQAAAEAAKAVGAAPSASDSAGNISDGHGDDTKERGKAKGGWRSWK</sequence>